<keyword evidence="2" id="KW-1133">Transmembrane helix</keyword>
<evidence type="ECO:0000313" key="4">
    <source>
        <dbReference type="Proteomes" id="UP000604046"/>
    </source>
</evidence>
<proteinExistence type="predicted"/>
<reference evidence="3" key="1">
    <citation type="submission" date="2021-02" db="EMBL/GenBank/DDBJ databases">
        <authorList>
            <person name="Dougan E. K."/>
            <person name="Rhodes N."/>
            <person name="Thang M."/>
            <person name="Chan C."/>
        </authorList>
    </citation>
    <scope>NUCLEOTIDE SEQUENCE</scope>
</reference>
<evidence type="ECO:0000256" key="1">
    <source>
        <dbReference type="SAM" id="MobiDB-lite"/>
    </source>
</evidence>
<feature type="transmembrane region" description="Helical" evidence="2">
    <location>
        <begin position="324"/>
        <end position="344"/>
    </location>
</feature>
<feature type="transmembrane region" description="Helical" evidence="2">
    <location>
        <begin position="84"/>
        <end position="108"/>
    </location>
</feature>
<feature type="transmembrane region" description="Helical" evidence="2">
    <location>
        <begin position="290"/>
        <end position="312"/>
    </location>
</feature>
<dbReference type="OrthoDB" id="442873at2759"/>
<keyword evidence="2" id="KW-0812">Transmembrane</keyword>
<protein>
    <submittedName>
        <fullName evidence="3">Uncharacterized protein</fullName>
    </submittedName>
</protein>
<keyword evidence="4" id="KW-1185">Reference proteome</keyword>
<organism evidence="3 4">
    <name type="scientific">Symbiodinium natans</name>
    <dbReference type="NCBI Taxonomy" id="878477"/>
    <lineage>
        <taxon>Eukaryota</taxon>
        <taxon>Sar</taxon>
        <taxon>Alveolata</taxon>
        <taxon>Dinophyceae</taxon>
        <taxon>Suessiales</taxon>
        <taxon>Symbiodiniaceae</taxon>
        <taxon>Symbiodinium</taxon>
    </lineage>
</organism>
<dbReference type="Proteomes" id="UP000604046">
    <property type="component" value="Unassembled WGS sequence"/>
</dbReference>
<keyword evidence="2" id="KW-0472">Membrane</keyword>
<comment type="caution">
    <text evidence="3">The sequence shown here is derived from an EMBL/GenBank/DDBJ whole genome shotgun (WGS) entry which is preliminary data.</text>
</comment>
<evidence type="ECO:0000256" key="2">
    <source>
        <dbReference type="SAM" id="Phobius"/>
    </source>
</evidence>
<evidence type="ECO:0000313" key="3">
    <source>
        <dbReference type="EMBL" id="CAE7441653.1"/>
    </source>
</evidence>
<gene>
    <name evidence="3" type="ORF">SNAT2548_LOCUS24017</name>
</gene>
<feature type="compositionally biased region" description="Basic and acidic residues" evidence="1">
    <location>
        <begin position="666"/>
        <end position="681"/>
    </location>
</feature>
<dbReference type="EMBL" id="CAJNDS010002341">
    <property type="protein sequence ID" value="CAE7441653.1"/>
    <property type="molecule type" value="Genomic_DNA"/>
</dbReference>
<sequence>MLQADHGYNRENFFFDGEQRIKREYQGQLMRVKQFELFREDIRDLMELTVAKMDNYLIVNTIQIGLVVVLFTEGRPEPGVSPPWLLFLWAASGVGSFMYITLCIWLAMHASICSHSFCVRMLTQLVRLPIPSKEQMDAARVLATDFEGVSAREMLRVPVVKQQLKKLHKLVDQAGLEEGDADASNDAASDPGAEETMLDSEGQPVATDTLSHVKLYRRMQANWQAYDAYARVSMAMGTNQFLQQLGYTCLIGFVSENGSVLPGMCSVLVFSVCAALLVRLDLYVSSQSLVMALVLNTLPSFIAGICLILTSLKDHTYLQLLGDSLVPVPVFLHIVWLLVLLLWAQGKTINGIALPTTFRAVLYLDVFGWLSARSPQELSFTRQQTQRSAEEDAATGATASFRLSVVREEEPLHSDNIRVPFLPSPGSEEGRRGLKTSLARKCRELKSELQHDLGCFEHEGLASLMSEYDKEVVNEMRQLMDRLDASLQEAAPEARAEVSQPEQPADVWVQLEWNTAGHGGMPFYRQVNSEDSSVVWTKPPAPAKVLDMYEVRQRLGGLEVMVQMLVSEFQAREEQESIASVASSSSGSVLPEPSRPAGSAMSTASSEVDSLWHNPPDLETGGPSSQEPRFGGGEAAVQLTESEVGGGQSVHSIPSEVAGGGFHPHRLPEGDRARQRDKEPGRLPWSTIQQGSLVLIAAWSAGFVWTVLRLLTDVVDILKPPVPKPAPNENLELVFDGPWPQFFEPQGMACQLERGQPVFWLQEKFAVHQLAANDWTLSASAHEAECLSQAPQFHAAGLRGISMQCSDLRRKQACSSMLVGTDGNVLLCNRTAQWISLHSGTWQVAASSDTSGLWAKRTTDVSAGPAFLQDVGGTGADRASRQYVSTMELGQQPVARTQEWMDVLEDGGLIALSGSGVLHAWRPTSSSTRWLPSGWSFELPSQFGLRWRGFCTVGQTAFFLGKGRAGRVELWKMELPASLRN</sequence>
<feature type="region of interest" description="Disordered" evidence="1">
    <location>
        <begin position="580"/>
        <end position="684"/>
    </location>
</feature>
<feature type="compositionally biased region" description="Low complexity" evidence="1">
    <location>
        <begin position="580"/>
        <end position="592"/>
    </location>
</feature>
<accession>A0A812RIL8</accession>
<feature type="transmembrane region" description="Helical" evidence="2">
    <location>
        <begin position="55"/>
        <end position="72"/>
    </location>
</feature>
<feature type="transmembrane region" description="Helical" evidence="2">
    <location>
        <begin position="259"/>
        <end position="278"/>
    </location>
</feature>
<dbReference type="AlphaFoldDB" id="A0A812RIL8"/>
<feature type="region of interest" description="Disordered" evidence="1">
    <location>
        <begin position="178"/>
        <end position="203"/>
    </location>
</feature>
<name>A0A812RIL8_9DINO</name>